<dbReference type="GeneID" id="80345458"/>
<dbReference type="EMBL" id="AP023396">
    <property type="protein sequence ID" value="BCK53066.1"/>
    <property type="molecule type" value="Genomic_DNA"/>
</dbReference>
<organism evidence="2 3">
    <name type="scientific">Nocardia wallacei</name>
    <dbReference type="NCBI Taxonomy" id="480035"/>
    <lineage>
        <taxon>Bacteria</taxon>
        <taxon>Bacillati</taxon>
        <taxon>Actinomycetota</taxon>
        <taxon>Actinomycetes</taxon>
        <taxon>Mycobacteriales</taxon>
        <taxon>Nocardiaceae</taxon>
        <taxon>Nocardia</taxon>
    </lineage>
</organism>
<dbReference type="Gene3D" id="1.20.120.450">
    <property type="entry name" value="dinb family like domain"/>
    <property type="match status" value="1"/>
</dbReference>
<dbReference type="NCBIfam" id="TIGR03083">
    <property type="entry name" value="maleylpyruvate isomerase family mycothiol-dependent enzyme"/>
    <property type="match status" value="1"/>
</dbReference>
<accession>A0A7G1KEV3</accession>
<reference evidence="2 3" key="1">
    <citation type="submission" date="2020-08" db="EMBL/GenBank/DDBJ databases">
        <title>Genome Sequencing of Nocardia wallacei strain FMUON74 and assembly.</title>
        <authorList>
            <person name="Toyokawa M."/>
            <person name="Uesaka K."/>
        </authorList>
    </citation>
    <scope>NUCLEOTIDE SEQUENCE [LARGE SCALE GENOMIC DNA]</scope>
    <source>
        <strain evidence="2 3">FMUON74</strain>
    </source>
</reference>
<dbReference type="KEGG" id="nwl:NWFMUON74_08380"/>
<gene>
    <name evidence="2" type="ORF">NWFMUON74_08380</name>
</gene>
<sequence length="201" mass="21364">MEITVLEELSRTWGERVAALTPEQWATPTRLPGWTVQDLVAHMAPDDQVLHFLRGQQVQAPTVTSSSQWLRRFNEPGGPAHTLADDVAAGAQQAAAVGAETLVRYFAEFGPAMIAEFRSAAPDAGLTHPILGTVSFQAIADTTTVEATVHLLDLIDAIGGAPVPPAGLRRTAEILAAVADPVDFIEAATGRSQARVLPVMR</sequence>
<dbReference type="RefSeq" id="WP_187686673.1">
    <property type="nucleotide sequence ID" value="NZ_AP023396.1"/>
</dbReference>
<dbReference type="Proteomes" id="UP000516173">
    <property type="component" value="Chromosome"/>
</dbReference>
<evidence type="ECO:0000313" key="2">
    <source>
        <dbReference type="EMBL" id="BCK53066.1"/>
    </source>
</evidence>
<dbReference type="InterPro" id="IPR034660">
    <property type="entry name" value="DinB/YfiT-like"/>
</dbReference>
<evidence type="ECO:0000313" key="3">
    <source>
        <dbReference type="Proteomes" id="UP000516173"/>
    </source>
</evidence>
<dbReference type="GO" id="GO:0046872">
    <property type="term" value="F:metal ion binding"/>
    <property type="evidence" value="ECO:0007669"/>
    <property type="project" value="InterPro"/>
</dbReference>
<keyword evidence="3" id="KW-1185">Reference proteome</keyword>
<dbReference type="SUPFAM" id="SSF109854">
    <property type="entry name" value="DinB/YfiT-like putative metalloenzymes"/>
    <property type="match status" value="1"/>
</dbReference>
<feature type="domain" description="Mycothiol-dependent maleylpyruvate isomerase metal-binding" evidence="1">
    <location>
        <begin position="7"/>
        <end position="154"/>
    </location>
</feature>
<dbReference type="AlphaFoldDB" id="A0A7G1KEV3"/>
<evidence type="ECO:0000259" key="1">
    <source>
        <dbReference type="Pfam" id="PF11716"/>
    </source>
</evidence>
<dbReference type="Pfam" id="PF11716">
    <property type="entry name" value="MDMPI_N"/>
    <property type="match status" value="1"/>
</dbReference>
<proteinExistence type="predicted"/>
<dbReference type="InterPro" id="IPR017517">
    <property type="entry name" value="Maleyloyr_isom"/>
</dbReference>
<dbReference type="InterPro" id="IPR024344">
    <property type="entry name" value="MDMPI_metal-binding"/>
</dbReference>
<protein>
    <recommendedName>
        <fullName evidence="1">Mycothiol-dependent maleylpyruvate isomerase metal-binding domain-containing protein</fullName>
    </recommendedName>
</protein>
<name>A0A7G1KEV3_9NOCA</name>